<evidence type="ECO:0000256" key="2">
    <source>
        <dbReference type="ARBA" id="ARBA00022801"/>
    </source>
</evidence>
<dbReference type="GO" id="GO:0008422">
    <property type="term" value="F:beta-glucosidase activity"/>
    <property type="evidence" value="ECO:0007669"/>
    <property type="project" value="TreeGrafter"/>
</dbReference>
<evidence type="ECO:0000313" key="6">
    <source>
        <dbReference type="Proteomes" id="UP001153709"/>
    </source>
</evidence>
<dbReference type="PANTHER" id="PTHR10353">
    <property type="entry name" value="GLYCOSYL HYDROLASE"/>
    <property type="match status" value="1"/>
</dbReference>
<reference evidence="5" key="1">
    <citation type="submission" date="2022-01" db="EMBL/GenBank/DDBJ databases">
        <authorList>
            <person name="King R."/>
        </authorList>
    </citation>
    <scope>NUCLEOTIDE SEQUENCE</scope>
</reference>
<keyword evidence="4" id="KW-0732">Signal</keyword>
<dbReference type="InterPro" id="IPR017853">
    <property type="entry name" value="GH"/>
</dbReference>
<dbReference type="GO" id="GO:0005975">
    <property type="term" value="P:carbohydrate metabolic process"/>
    <property type="evidence" value="ECO:0007669"/>
    <property type="project" value="InterPro"/>
</dbReference>
<evidence type="ECO:0000256" key="3">
    <source>
        <dbReference type="ARBA" id="ARBA00023295"/>
    </source>
</evidence>
<keyword evidence="2" id="KW-0378">Hydrolase</keyword>
<dbReference type="OrthoDB" id="6737095at2759"/>
<gene>
    <name evidence="5" type="ORF">DIABBA_LOCUS8971</name>
</gene>
<evidence type="ECO:0000313" key="5">
    <source>
        <dbReference type="EMBL" id="CAG9835809.1"/>
    </source>
</evidence>
<comment type="similarity">
    <text evidence="1">Belongs to the glycosyl hydrolase 1 family.</text>
</comment>
<sequence>MVQALHILATLLALQLSYGDPQHGYPVHHPYVPIDDCDPYPPHYPHPIPEPSCEIPVIPHPIPVPAPHHPPLHPLPVDSCELPPVVIPHPHGGPIWDYDDCDYPYPGYPHGPAPHSPLPPHLPPLHPLPLPEPCDVPPVVIPPHRPPVHPLPLPEPCDVPPVVVPHPHGGPIWEYDDCDYPYPGYPHGPAPHPLPLPEPCDVPPVVIHHPSPPSPHRPPYHPLPVPELCDGLPDWLDAWPNEWPRYFPGGWPNDWPCDFPLDLPHDWPHDFPHGLPHDWPNSFPHGWRPNNLPHGYPNAWPCDWPENWRDYWPDCWPNYWNDCDLPLPGYPHGPFPSPRPLPLAHNLPSPHPLPLPEPCDVPPVVIHHPSPPSPHRPPYHPLPVPELCDGLPDWLDAWPNEWPRYFPGGWPDDWPCDFPLGLPHDWPHDFPHGLPHDWPNSFPHGWRPNNLPHGYPNAWPCDWPENWRDFWPDCWPNYWNDCDLPLPGYPHGPFPSPRPLPLAHNLPSPHYHPSLPVETCDVLPYPHGSPHDLPHGFPHGWPNEWPRHFPNGWPDDWPCDFPRDFIPDHPHDFPHGFPHDWPNNFPHGWPVPHGYPNDYPCEWPDNWHDYWPDCWPDYWDGCDYPYPAGSVPAIPPPAENCEVFPKEFSFGVASGAYHIEGAWDQDCKSENIWDRWLHTCPSIVADGSNGDFSADAYNHIKGDIEILNNLTVRHYVFSISWSRIIYDGCGDVNPYGIEHYRTLIKLLKLNHIEPIVVLYYGDLPQSLEDQGGFLCSSFVEWYTEYARVCFEHFGDDVKYWITFHKPTTICKDGYGLGTFAPGINDGPGNYEYICGHNLLKAHAAAYHLYDDYYRPCQNGKISITLNSDWYEPQSACDTDVCAAETKLQFQIGWFAHPIYLGDYPEVMIERIRLNCDYNGYYNARLPVFSHAEIEYIKGTHDFFSLAYESAFYVTCAADNYWGNICYESDVGVQLIGCEGEFLTCGIRSLLAWISRNYYNPSVFITNDGYGTCSRDCYDCDRIEYIKAILRNVRLSMIEDYTRVYGYTYYSYIDGFEWNLIDGRLAGYTLKYGLYDVEFDCPQKTRTARSSAAYYQHLASTGCIEDPCPSPYYYYHY</sequence>
<evidence type="ECO:0000256" key="4">
    <source>
        <dbReference type="SAM" id="SignalP"/>
    </source>
</evidence>
<dbReference type="Pfam" id="PF00232">
    <property type="entry name" value="Glyco_hydro_1"/>
    <property type="match status" value="1"/>
</dbReference>
<feature type="signal peptide" evidence="4">
    <location>
        <begin position="1"/>
        <end position="19"/>
    </location>
</feature>
<keyword evidence="3" id="KW-0326">Glycosidase</keyword>
<dbReference type="InterPro" id="IPR001360">
    <property type="entry name" value="Glyco_hydro_1"/>
</dbReference>
<name>A0A9N9T5D3_DIABA</name>
<protein>
    <submittedName>
        <fullName evidence="5">Uncharacterized protein</fullName>
    </submittedName>
</protein>
<dbReference type="EMBL" id="OU898281">
    <property type="protein sequence ID" value="CAG9835809.1"/>
    <property type="molecule type" value="Genomic_DNA"/>
</dbReference>
<proteinExistence type="inferred from homology"/>
<keyword evidence="6" id="KW-1185">Reference proteome</keyword>
<dbReference type="AlphaFoldDB" id="A0A9N9T5D3"/>
<organism evidence="5 6">
    <name type="scientific">Diabrotica balteata</name>
    <name type="common">Banded cucumber beetle</name>
    <dbReference type="NCBI Taxonomy" id="107213"/>
    <lineage>
        <taxon>Eukaryota</taxon>
        <taxon>Metazoa</taxon>
        <taxon>Ecdysozoa</taxon>
        <taxon>Arthropoda</taxon>
        <taxon>Hexapoda</taxon>
        <taxon>Insecta</taxon>
        <taxon>Pterygota</taxon>
        <taxon>Neoptera</taxon>
        <taxon>Endopterygota</taxon>
        <taxon>Coleoptera</taxon>
        <taxon>Polyphaga</taxon>
        <taxon>Cucujiformia</taxon>
        <taxon>Chrysomeloidea</taxon>
        <taxon>Chrysomelidae</taxon>
        <taxon>Galerucinae</taxon>
        <taxon>Diabroticina</taxon>
        <taxon>Diabroticites</taxon>
        <taxon>Diabrotica</taxon>
    </lineage>
</organism>
<feature type="chain" id="PRO_5040178165" evidence="4">
    <location>
        <begin position="20"/>
        <end position="1116"/>
    </location>
</feature>
<dbReference type="SUPFAM" id="SSF51445">
    <property type="entry name" value="(Trans)glycosidases"/>
    <property type="match status" value="1"/>
</dbReference>
<dbReference type="Gene3D" id="3.20.20.80">
    <property type="entry name" value="Glycosidases"/>
    <property type="match status" value="1"/>
</dbReference>
<evidence type="ECO:0000256" key="1">
    <source>
        <dbReference type="ARBA" id="ARBA00010838"/>
    </source>
</evidence>
<accession>A0A9N9T5D3</accession>
<dbReference type="PANTHER" id="PTHR10353:SF36">
    <property type="entry name" value="LP05116P"/>
    <property type="match status" value="1"/>
</dbReference>
<dbReference type="Proteomes" id="UP001153709">
    <property type="component" value="Chromosome 6"/>
</dbReference>